<dbReference type="EMBL" id="BSPV01000002">
    <property type="protein sequence ID" value="GLT13271.1"/>
    <property type="molecule type" value="Genomic_DNA"/>
</dbReference>
<dbReference type="PANTHER" id="PTHR11614">
    <property type="entry name" value="PHOSPHOLIPASE-RELATED"/>
    <property type="match status" value="1"/>
</dbReference>
<comment type="caution">
    <text evidence="2">The sequence shown here is derived from an EMBL/GenBank/DDBJ whole genome shotgun (WGS) entry which is preliminary data.</text>
</comment>
<dbReference type="SUPFAM" id="SSF53474">
    <property type="entry name" value="alpha/beta-Hydrolases"/>
    <property type="match status" value="1"/>
</dbReference>
<dbReference type="InterPro" id="IPR022742">
    <property type="entry name" value="Hydrolase_4"/>
</dbReference>
<dbReference type="Proteomes" id="UP001157156">
    <property type="component" value="Unassembled WGS sequence"/>
</dbReference>
<sequence length="332" mass="38704">MIKPNMIEHNKDWQREQKLIEFSQQTLTPFWQSRNDGFIEGQQGKQLYWVSFTRPENTKVILLVNGRIESVYKYQEVFWDLVEQGYDVYSYDHRGQGMSERCCADKQIGHVEHFDYYIKDMHHVVEAFNLSRYQKRFILAHSMGGAISTRYLQTHPSHHFDAIAFSAPMIGIQMQWYLRPISGPLTKWMSSRSPDPVYAPGQKPYYNKPFETNDLTHSALRYQWFRGLYEQQPEIQLGGVSTHWAHQSLIAAKLCGKEAHKLNLPVLLMQASQDTIVDNAAQRRFINKINKTKPGLAQLAIIQGARHELFFETDQLRSQALAQCLKFFAQQS</sequence>
<name>A0ABQ6EKJ1_9VIBR</name>
<dbReference type="Gene3D" id="3.40.50.1820">
    <property type="entry name" value="alpha/beta hydrolase"/>
    <property type="match status" value="1"/>
</dbReference>
<dbReference type="InterPro" id="IPR051044">
    <property type="entry name" value="MAG_DAG_Lipase"/>
</dbReference>
<evidence type="ECO:0000313" key="2">
    <source>
        <dbReference type="EMBL" id="GLT13271.1"/>
    </source>
</evidence>
<reference evidence="3" key="1">
    <citation type="journal article" date="2019" name="Int. J. Syst. Evol. Microbiol.">
        <title>The Global Catalogue of Microorganisms (GCM) 10K type strain sequencing project: providing services to taxonomists for standard genome sequencing and annotation.</title>
        <authorList>
            <consortium name="The Broad Institute Genomics Platform"/>
            <consortium name="The Broad Institute Genome Sequencing Center for Infectious Disease"/>
            <person name="Wu L."/>
            <person name="Ma J."/>
        </authorList>
    </citation>
    <scope>NUCLEOTIDE SEQUENCE [LARGE SCALE GENOMIC DNA]</scope>
    <source>
        <strain evidence="3">NBRC 111146</strain>
    </source>
</reference>
<evidence type="ECO:0000259" key="1">
    <source>
        <dbReference type="Pfam" id="PF12146"/>
    </source>
</evidence>
<dbReference type="RefSeq" id="WP_244943706.1">
    <property type="nucleotide sequence ID" value="NZ_VMKJ01000011.1"/>
</dbReference>
<evidence type="ECO:0000313" key="3">
    <source>
        <dbReference type="Proteomes" id="UP001157156"/>
    </source>
</evidence>
<feature type="domain" description="Serine aminopeptidase S33" evidence="1">
    <location>
        <begin position="56"/>
        <end position="314"/>
    </location>
</feature>
<proteinExistence type="predicted"/>
<dbReference type="Pfam" id="PF12146">
    <property type="entry name" value="Hydrolase_4"/>
    <property type="match status" value="1"/>
</dbReference>
<accession>A0ABQ6EKJ1</accession>
<dbReference type="InterPro" id="IPR029058">
    <property type="entry name" value="AB_hydrolase_fold"/>
</dbReference>
<organism evidence="2 3">
    <name type="scientific">Vibrio algivorus</name>
    <dbReference type="NCBI Taxonomy" id="1667024"/>
    <lineage>
        <taxon>Bacteria</taxon>
        <taxon>Pseudomonadati</taxon>
        <taxon>Pseudomonadota</taxon>
        <taxon>Gammaproteobacteria</taxon>
        <taxon>Vibrionales</taxon>
        <taxon>Vibrionaceae</taxon>
        <taxon>Vibrio</taxon>
    </lineage>
</organism>
<keyword evidence="3" id="KW-1185">Reference proteome</keyword>
<gene>
    <name evidence="2" type="ORF">GCM10007931_02450</name>
</gene>
<protein>
    <submittedName>
        <fullName evidence="2">Lysophospholipase L2</fullName>
    </submittedName>
</protein>